<dbReference type="Pfam" id="PF02450">
    <property type="entry name" value="LCAT"/>
    <property type="match status" value="1"/>
</dbReference>
<comment type="catalytic activity">
    <reaction evidence="1">
        <text>a diacylglycerol + H2O = a monoacylglycerol + a fatty acid + H(+)</text>
        <dbReference type="Rhea" id="RHEA:32731"/>
        <dbReference type="ChEBI" id="CHEBI:15377"/>
        <dbReference type="ChEBI" id="CHEBI:15378"/>
        <dbReference type="ChEBI" id="CHEBI:17408"/>
        <dbReference type="ChEBI" id="CHEBI:18035"/>
        <dbReference type="ChEBI" id="CHEBI:28868"/>
    </reaction>
</comment>
<sequence>MAENLKQHGYTPIVLDVRGFNMKSDAHNIAAQVDKTHSLHPHTPIHVVTHSIGAISARYFLKFLGGSDFVKSYISIGAPQYGSPGACGEIVGGEVCTGTDFMKKLNKGDDTPGQTKYYSIRSSHEWTDGRLDGGQCRMTPFKTAGNGGLDHSLEPFNKKVWKQVRQALNGHCIGKYVDEPDGSIHTQDTLFPDGVPFT</sequence>
<evidence type="ECO:0000313" key="4">
    <source>
        <dbReference type="Proteomes" id="UP000232875"/>
    </source>
</evidence>
<keyword evidence="4" id="KW-1185">Reference proteome</keyword>
<name>A0A2N1J6T4_9BASI</name>
<evidence type="ECO:0000256" key="1">
    <source>
        <dbReference type="ARBA" id="ARBA00047591"/>
    </source>
</evidence>
<dbReference type="SUPFAM" id="SSF53474">
    <property type="entry name" value="alpha/beta-Hydrolases"/>
    <property type="match status" value="1"/>
</dbReference>
<dbReference type="AlphaFoldDB" id="A0A2N1J6T4"/>
<dbReference type="EMBL" id="KZ454998">
    <property type="protein sequence ID" value="PKI82275.1"/>
    <property type="molecule type" value="Genomic_DNA"/>
</dbReference>
<reference evidence="3 4" key="1">
    <citation type="submission" date="2017-10" db="EMBL/GenBank/DDBJ databases">
        <title>A novel species of cold-tolerant Malassezia isolated from bats.</title>
        <authorList>
            <person name="Lorch J.M."/>
            <person name="Palmer J.M."/>
            <person name="Vanderwolf K.J."/>
            <person name="Schmidt K.Z."/>
            <person name="Verant M.L."/>
            <person name="Weller T.J."/>
            <person name="Blehert D.S."/>
        </authorList>
    </citation>
    <scope>NUCLEOTIDE SEQUENCE [LARGE SCALE GENOMIC DNA]</scope>
    <source>
        <strain evidence="3 4">NWHC:44797-103</strain>
    </source>
</reference>
<dbReference type="InterPro" id="IPR003386">
    <property type="entry name" value="LACT/PDAT_acylTrfase"/>
</dbReference>
<accession>A0A2N1J6T4</accession>
<evidence type="ECO:0000313" key="3">
    <source>
        <dbReference type="EMBL" id="PKI82275.1"/>
    </source>
</evidence>
<dbReference type="Gene3D" id="3.40.50.1820">
    <property type="entry name" value="alpha/beta hydrolase"/>
    <property type="match status" value="1"/>
</dbReference>
<dbReference type="GO" id="GO:0008374">
    <property type="term" value="F:O-acyltransferase activity"/>
    <property type="evidence" value="ECO:0007669"/>
    <property type="project" value="InterPro"/>
</dbReference>
<dbReference type="GO" id="GO:0006629">
    <property type="term" value="P:lipid metabolic process"/>
    <property type="evidence" value="ECO:0007669"/>
    <property type="project" value="InterPro"/>
</dbReference>
<proteinExistence type="predicted"/>
<comment type="catalytic activity">
    <reaction evidence="2">
        <text>a monoacylglycerol + H2O = glycerol + a fatty acid + H(+)</text>
        <dbReference type="Rhea" id="RHEA:15245"/>
        <dbReference type="ChEBI" id="CHEBI:15377"/>
        <dbReference type="ChEBI" id="CHEBI:15378"/>
        <dbReference type="ChEBI" id="CHEBI:17408"/>
        <dbReference type="ChEBI" id="CHEBI:17754"/>
        <dbReference type="ChEBI" id="CHEBI:28868"/>
    </reaction>
</comment>
<dbReference type="Proteomes" id="UP000232875">
    <property type="component" value="Unassembled WGS sequence"/>
</dbReference>
<protein>
    <recommendedName>
        <fullName evidence="5">AB hydrolase-1 domain-containing protein</fullName>
    </recommendedName>
</protein>
<dbReference type="InterPro" id="IPR029058">
    <property type="entry name" value="AB_hydrolase_fold"/>
</dbReference>
<evidence type="ECO:0000256" key="2">
    <source>
        <dbReference type="ARBA" id="ARBA00048461"/>
    </source>
</evidence>
<gene>
    <name evidence="3" type="ORF">MVES_003806</name>
</gene>
<organism evidence="3 4">
    <name type="scientific">Malassezia vespertilionis</name>
    <dbReference type="NCBI Taxonomy" id="2020962"/>
    <lineage>
        <taxon>Eukaryota</taxon>
        <taxon>Fungi</taxon>
        <taxon>Dikarya</taxon>
        <taxon>Basidiomycota</taxon>
        <taxon>Ustilaginomycotina</taxon>
        <taxon>Malasseziomycetes</taxon>
        <taxon>Malasseziales</taxon>
        <taxon>Malasseziaceae</taxon>
        <taxon>Malassezia</taxon>
    </lineage>
</organism>
<evidence type="ECO:0008006" key="5">
    <source>
        <dbReference type="Google" id="ProtNLM"/>
    </source>
</evidence>